<evidence type="ECO:0000256" key="1">
    <source>
        <dbReference type="SAM" id="Phobius"/>
    </source>
</evidence>
<feature type="transmembrane region" description="Helical" evidence="1">
    <location>
        <begin position="47"/>
        <end position="72"/>
    </location>
</feature>
<feature type="transmembrane region" description="Helical" evidence="1">
    <location>
        <begin position="108"/>
        <end position="132"/>
    </location>
</feature>
<reference evidence="2 3" key="1">
    <citation type="submission" date="2017-06" db="EMBL/GenBank/DDBJ databases">
        <authorList>
            <person name="Kim H.J."/>
            <person name="Triplett B.A."/>
        </authorList>
    </citation>
    <scope>NUCLEOTIDE SEQUENCE [LARGE SCALE GENOMIC DNA]</scope>
    <source>
        <strain evidence="2 3">SCA</strain>
    </source>
</reference>
<dbReference type="EMBL" id="FZOJ01000027">
    <property type="protein sequence ID" value="SNS91659.1"/>
    <property type="molecule type" value="Genomic_DNA"/>
</dbReference>
<feature type="transmembrane region" description="Helical" evidence="1">
    <location>
        <begin position="12"/>
        <end position="35"/>
    </location>
</feature>
<keyword evidence="3" id="KW-1185">Reference proteome</keyword>
<name>A0A239IDQ2_9FIRM</name>
<keyword evidence="1" id="KW-1133">Transmembrane helix</keyword>
<proteinExistence type="predicted"/>
<gene>
    <name evidence="2" type="ORF">SAMN05446037_102737</name>
</gene>
<dbReference type="Proteomes" id="UP000198304">
    <property type="component" value="Unassembled WGS sequence"/>
</dbReference>
<keyword evidence="1" id="KW-0812">Transmembrane</keyword>
<evidence type="ECO:0000313" key="2">
    <source>
        <dbReference type="EMBL" id="SNS91659.1"/>
    </source>
</evidence>
<sequence>MRKPFQIAPTTFIFINYIGLVGLFAFSLLNLAALAEYVKYTYGVSNHFIVLLPAIKLLLNIDLLFIAALILIYNAIEKILDFKLFFTGALLIGVVSTTYFLIQHKPIVIIATLGLYGLAIPLYAVIVGPNILTSKK</sequence>
<organism evidence="2 3">
    <name type="scientific">Anaerovirgula multivorans</name>
    <dbReference type="NCBI Taxonomy" id="312168"/>
    <lineage>
        <taxon>Bacteria</taxon>
        <taxon>Bacillati</taxon>
        <taxon>Bacillota</taxon>
        <taxon>Clostridia</taxon>
        <taxon>Peptostreptococcales</taxon>
        <taxon>Natronincolaceae</taxon>
        <taxon>Anaerovirgula</taxon>
    </lineage>
</organism>
<dbReference type="RefSeq" id="WP_089284570.1">
    <property type="nucleotide sequence ID" value="NZ_FZOJ01000027.1"/>
</dbReference>
<feature type="transmembrane region" description="Helical" evidence="1">
    <location>
        <begin position="84"/>
        <end position="102"/>
    </location>
</feature>
<keyword evidence="1" id="KW-0472">Membrane</keyword>
<evidence type="ECO:0000313" key="3">
    <source>
        <dbReference type="Proteomes" id="UP000198304"/>
    </source>
</evidence>
<dbReference type="AlphaFoldDB" id="A0A239IDQ2"/>
<protein>
    <submittedName>
        <fullName evidence="2">Uncharacterized protein</fullName>
    </submittedName>
</protein>
<accession>A0A239IDQ2</accession>